<evidence type="ECO:0000313" key="2">
    <source>
        <dbReference type="EMBL" id="OGF12902.1"/>
    </source>
</evidence>
<name>A0A1F5RES4_9BACT</name>
<feature type="region of interest" description="Disordered" evidence="1">
    <location>
        <begin position="1"/>
        <end position="63"/>
    </location>
</feature>
<evidence type="ECO:0000256" key="1">
    <source>
        <dbReference type="SAM" id="MobiDB-lite"/>
    </source>
</evidence>
<feature type="compositionally biased region" description="Polar residues" evidence="1">
    <location>
        <begin position="12"/>
        <end position="29"/>
    </location>
</feature>
<sequence length="63" mass="6758">MTCPEEDWIKVDNSSGLVSPHQNPVSRPSTCCLVRAAATNPTEARPSPPTQASRLAPPRNSMV</sequence>
<gene>
    <name evidence="2" type="ORF">A2024_11790</name>
</gene>
<comment type="caution">
    <text evidence="2">The sequence shown here is derived from an EMBL/GenBank/DDBJ whole genome shotgun (WGS) entry which is preliminary data.</text>
</comment>
<dbReference type="AlphaFoldDB" id="A0A1F5RES4"/>
<dbReference type="EMBL" id="MFFM01000028">
    <property type="protein sequence ID" value="OGF12902.1"/>
    <property type="molecule type" value="Genomic_DNA"/>
</dbReference>
<dbReference type="Proteomes" id="UP000177230">
    <property type="component" value="Unassembled WGS sequence"/>
</dbReference>
<protein>
    <submittedName>
        <fullName evidence="2">Uncharacterized protein</fullName>
    </submittedName>
</protein>
<organism evidence="2 3">
    <name type="scientific">Candidatus Edwardsbacteria bacterium GWF2_54_11</name>
    <dbReference type="NCBI Taxonomy" id="1817851"/>
    <lineage>
        <taxon>Bacteria</taxon>
        <taxon>Candidatus Edwardsiibacteriota</taxon>
    </lineage>
</organism>
<reference evidence="2 3" key="1">
    <citation type="journal article" date="2016" name="Nat. Commun.">
        <title>Thousands of microbial genomes shed light on interconnected biogeochemical processes in an aquifer system.</title>
        <authorList>
            <person name="Anantharaman K."/>
            <person name="Brown C.T."/>
            <person name="Hug L.A."/>
            <person name="Sharon I."/>
            <person name="Castelle C.J."/>
            <person name="Probst A.J."/>
            <person name="Thomas B.C."/>
            <person name="Singh A."/>
            <person name="Wilkins M.J."/>
            <person name="Karaoz U."/>
            <person name="Brodie E.L."/>
            <person name="Williams K.H."/>
            <person name="Hubbard S.S."/>
            <person name="Banfield J.F."/>
        </authorList>
    </citation>
    <scope>NUCLEOTIDE SEQUENCE [LARGE SCALE GENOMIC DNA]</scope>
</reference>
<accession>A0A1F5RES4</accession>
<proteinExistence type="predicted"/>
<evidence type="ECO:0000313" key="3">
    <source>
        <dbReference type="Proteomes" id="UP000177230"/>
    </source>
</evidence>